<dbReference type="PANTHER" id="PTHR34680">
    <property type="entry name" value="EXPRESSED PROTEIN"/>
    <property type="match status" value="1"/>
</dbReference>
<feature type="compositionally biased region" description="Low complexity" evidence="1">
    <location>
        <begin position="138"/>
        <end position="158"/>
    </location>
</feature>
<protein>
    <submittedName>
        <fullName evidence="2">Uncharacterized protein</fullName>
    </submittedName>
</protein>
<evidence type="ECO:0000256" key="1">
    <source>
        <dbReference type="SAM" id="MobiDB-lite"/>
    </source>
</evidence>
<keyword evidence="3" id="KW-1185">Reference proteome</keyword>
<feature type="compositionally biased region" description="Basic residues" evidence="1">
    <location>
        <begin position="122"/>
        <end position="132"/>
    </location>
</feature>
<organism evidence="2 3">
    <name type="scientific">Saponaria officinalis</name>
    <name type="common">Common soapwort</name>
    <name type="synonym">Lychnis saponaria</name>
    <dbReference type="NCBI Taxonomy" id="3572"/>
    <lineage>
        <taxon>Eukaryota</taxon>
        <taxon>Viridiplantae</taxon>
        <taxon>Streptophyta</taxon>
        <taxon>Embryophyta</taxon>
        <taxon>Tracheophyta</taxon>
        <taxon>Spermatophyta</taxon>
        <taxon>Magnoliopsida</taxon>
        <taxon>eudicotyledons</taxon>
        <taxon>Gunneridae</taxon>
        <taxon>Pentapetalae</taxon>
        <taxon>Caryophyllales</taxon>
        <taxon>Caryophyllaceae</taxon>
        <taxon>Caryophylleae</taxon>
        <taxon>Saponaria</taxon>
    </lineage>
</organism>
<dbReference type="AlphaFoldDB" id="A0AAW1MTX8"/>
<feature type="compositionally biased region" description="Low complexity" evidence="1">
    <location>
        <begin position="185"/>
        <end position="204"/>
    </location>
</feature>
<gene>
    <name evidence="2" type="ORF">RND81_02G124700</name>
</gene>
<dbReference type="Proteomes" id="UP001443914">
    <property type="component" value="Unassembled WGS sequence"/>
</dbReference>
<feature type="compositionally biased region" description="Pro residues" evidence="1">
    <location>
        <begin position="95"/>
        <end position="105"/>
    </location>
</feature>
<feature type="region of interest" description="Disordered" evidence="1">
    <location>
        <begin position="179"/>
        <end position="217"/>
    </location>
</feature>
<proteinExistence type="predicted"/>
<feature type="region of interest" description="Disordered" evidence="1">
    <location>
        <begin position="44"/>
        <end position="158"/>
    </location>
</feature>
<sequence>MRIRKNAPRVVEGKTSYLICQLNRTPWDDDSFFNQGFWDNDLPLNNSSDDSIPASDSNPSGDSMELSLEDLENSHSPENGGDGDEIGGRDGTPAMLPPGPPPLPPKKVAVSPPLATTASTFPKKRGRPRKPVHAVSPGNNNRNSNSNSNGNSNNNNFDNGNPYQFYYYSGFGPSWGKRRGGTRFGPDPSNCNGNGNDNGNDTPGCSSTTRESNMSEDDEIIIMDDDENKGSNKSVIESFDSVLAAKRELDYIDDEEDEDEDEDLLYGGKRARKPIKARSLKSLM</sequence>
<evidence type="ECO:0000313" key="2">
    <source>
        <dbReference type="EMBL" id="KAK9749427.1"/>
    </source>
</evidence>
<feature type="compositionally biased region" description="Low complexity" evidence="1">
    <location>
        <begin position="106"/>
        <end position="115"/>
    </location>
</feature>
<accession>A0AAW1MTX8</accession>
<dbReference type="EMBL" id="JBDFQZ010000002">
    <property type="protein sequence ID" value="KAK9749427.1"/>
    <property type="molecule type" value="Genomic_DNA"/>
</dbReference>
<evidence type="ECO:0000313" key="3">
    <source>
        <dbReference type="Proteomes" id="UP001443914"/>
    </source>
</evidence>
<comment type="caution">
    <text evidence="2">The sequence shown here is derived from an EMBL/GenBank/DDBJ whole genome shotgun (WGS) entry which is preliminary data.</text>
</comment>
<dbReference type="PANTHER" id="PTHR34680:SF3">
    <property type="entry name" value="EXPRESSED PROTEIN"/>
    <property type="match status" value="1"/>
</dbReference>
<name>A0AAW1MTX8_SAPOF</name>
<reference evidence="2" key="1">
    <citation type="submission" date="2024-03" db="EMBL/GenBank/DDBJ databases">
        <title>WGS assembly of Saponaria officinalis var. Norfolk2.</title>
        <authorList>
            <person name="Jenkins J."/>
            <person name="Shu S."/>
            <person name="Grimwood J."/>
            <person name="Barry K."/>
            <person name="Goodstein D."/>
            <person name="Schmutz J."/>
            <person name="Leebens-Mack J."/>
            <person name="Osbourn A."/>
        </authorList>
    </citation>
    <scope>NUCLEOTIDE SEQUENCE [LARGE SCALE GENOMIC DNA]</scope>
    <source>
        <strain evidence="2">JIC</strain>
    </source>
</reference>